<dbReference type="InterPro" id="IPR036676">
    <property type="entry name" value="PurM-like_C_sf"/>
</dbReference>
<gene>
    <name evidence="4" type="ORF">DR864_09390</name>
</gene>
<dbReference type="Gene3D" id="3.90.650.10">
    <property type="entry name" value="PurM-like C-terminal domain"/>
    <property type="match status" value="1"/>
</dbReference>
<dbReference type="EMBL" id="CP030850">
    <property type="protein sequence ID" value="AXE17932.1"/>
    <property type="molecule type" value="Genomic_DNA"/>
</dbReference>
<reference evidence="4 5" key="1">
    <citation type="submission" date="2018-07" db="EMBL/GenBank/DDBJ databases">
        <title>Genome sequencing of Runella.</title>
        <authorList>
            <person name="Baek M.-G."/>
            <person name="Yi H."/>
        </authorList>
    </citation>
    <scope>NUCLEOTIDE SEQUENCE [LARGE SCALE GENOMIC DNA]</scope>
    <source>
        <strain evidence="4 5">HYN0085</strain>
    </source>
</reference>
<evidence type="ECO:0000259" key="3">
    <source>
        <dbReference type="Pfam" id="PF02769"/>
    </source>
</evidence>
<feature type="domain" description="PurM-like C-terminal" evidence="3">
    <location>
        <begin position="160"/>
        <end position="319"/>
    </location>
</feature>
<dbReference type="RefSeq" id="WP_114066717.1">
    <property type="nucleotide sequence ID" value="NZ_CP030850.1"/>
</dbReference>
<organism evidence="4 5">
    <name type="scientific">Runella rosea</name>
    <dbReference type="NCBI Taxonomy" id="2259595"/>
    <lineage>
        <taxon>Bacteria</taxon>
        <taxon>Pseudomonadati</taxon>
        <taxon>Bacteroidota</taxon>
        <taxon>Cytophagia</taxon>
        <taxon>Cytophagales</taxon>
        <taxon>Spirosomataceae</taxon>
        <taxon>Runella</taxon>
    </lineage>
</organism>
<evidence type="ECO:0000313" key="5">
    <source>
        <dbReference type="Proteomes" id="UP000251993"/>
    </source>
</evidence>
<keyword evidence="5" id="KW-1185">Reference proteome</keyword>
<name>A0A344TH11_9BACT</name>
<feature type="domain" description="PurM-like N-terminal" evidence="2">
    <location>
        <begin position="36"/>
        <end position="141"/>
    </location>
</feature>
<protein>
    <submittedName>
        <fullName evidence="4">AIR synthase</fullName>
    </submittedName>
</protein>
<proteinExistence type="inferred from homology"/>
<dbReference type="InterPro" id="IPR036921">
    <property type="entry name" value="PurM-like_N_sf"/>
</dbReference>
<dbReference type="PANTHER" id="PTHR30303">
    <property type="entry name" value="HYDROGENASE ISOENZYMES FORMATION PROTEIN HYPE"/>
    <property type="match status" value="1"/>
</dbReference>
<dbReference type="PANTHER" id="PTHR30303:SF4">
    <property type="entry name" value="HYDROGENASE EXPRESSION_FORMATION PROTEIN HYPE"/>
    <property type="match status" value="1"/>
</dbReference>
<evidence type="ECO:0000259" key="2">
    <source>
        <dbReference type="Pfam" id="PF00586"/>
    </source>
</evidence>
<dbReference type="PIRSF" id="PIRSF005644">
    <property type="entry name" value="Hdrgns_mtr_HypE"/>
    <property type="match status" value="1"/>
</dbReference>
<comment type="similarity">
    <text evidence="1">Belongs to the HypE family.</text>
</comment>
<dbReference type="InterPro" id="IPR011854">
    <property type="entry name" value="HypE"/>
</dbReference>
<dbReference type="InterPro" id="IPR016188">
    <property type="entry name" value="PurM-like_N"/>
</dbReference>
<dbReference type="CDD" id="cd06061">
    <property type="entry name" value="PurM-like1"/>
    <property type="match status" value="1"/>
</dbReference>
<evidence type="ECO:0000256" key="1">
    <source>
        <dbReference type="ARBA" id="ARBA00006243"/>
    </source>
</evidence>
<dbReference type="Gene3D" id="3.30.1330.10">
    <property type="entry name" value="PurM-like, N-terminal domain"/>
    <property type="match status" value="1"/>
</dbReference>
<dbReference type="GO" id="GO:0051604">
    <property type="term" value="P:protein maturation"/>
    <property type="evidence" value="ECO:0007669"/>
    <property type="project" value="TreeGrafter"/>
</dbReference>
<dbReference type="SUPFAM" id="SSF56042">
    <property type="entry name" value="PurM C-terminal domain-like"/>
    <property type="match status" value="1"/>
</dbReference>
<dbReference type="InterPro" id="IPR010918">
    <property type="entry name" value="PurM-like_C_dom"/>
</dbReference>
<dbReference type="SUPFAM" id="SSF55326">
    <property type="entry name" value="PurM N-terminal domain-like"/>
    <property type="match status" value="1"/>
</dbReference>
<accession>A0A344TH11</accession>
<evidence type="ECO:0000313" key="4">
    <source>
        <dbReference type="EMBL" id="AXE17932.1"/>
    </source>
</evidence>
<dbReference type="Pfam" id="PF02769">
    <property type="entry name" value="AIRS_C"/>
    <property type="match status" value="1"/>
</dbReference>
<dbReference type="AlphaFoldDB" id="A0A344TH11"/>
<dbReference type="KEGG" id="run:DR864_09390"/>
<sequence>MKTNETGKITDEAFKNQIFPYCGAPRKEVKIGPHFGTDIALIELPNGYEMALTSDPLSYIPSLGLEESAWLSVHLMANDMATTGVAPQYAQFVLNLPTGVSETDFQTYWQHVHRFCEQIGVAITGGHTGRFEGINSTIAGGGTMIAVAEKGKMLCSQWAQPGHDIIVTKQAALIATSILARSFPNTVKNECGVAVFQEASELFYQTTSLKEGLIASAFNEKEGPSVMAMHDVTEGGILGAIYEMAMASECGAEVVTDSLPIGHVVKTVCDLFDIDPAYSVGAGAMIMAVRPEKTAQLIQKLTKEGIPATCVGKFTTSEKGVQQSTQSGYSRIIPPATDPYWAAFFNALTQGLT</sequence>
<dbReference type="Pfam" id="PF00586">
    <property type="entry name" value="AIRS"/>
    <property type="match status" value="1"/>
</dbReference>
<dbReference type="OrthoDB" id="9801934at2"/>
<dbReference type="Proteomes" id="UP000251993">
    <property type="component" value="Chromosome"/>
</dbReference>